<dbReference type="PANTHER" id="PTHR30518">
    <property type="entry name" value="ENDOLYTIC MUREIN TRANSGLYCOSYLASE"/>
    <property type="match status" value="1"/>
</dbReference>
<evidence type="ECO:0000256" key="1">
    <source>
        <dbReference type="ARBA" id="ARBA00022475"/>
    </source>
</evidence>
<keyword evidence="4 7" id="KW-0472">Membrane</keyword>
<dbReference type="Pfam" id="PF02618">
    <property type="entry name" value="YceG"/>
    <property type="match status" value="1"/>
</dbReference>
<reference evidence="9" key="1">
    <citation type="submission" date="2019-03" db="EMBL/GenBank/DDBJ databases">
        <title>Afifella sp. nov., isolated from activated sludge.</title>
        <authorList>
            <person name="Li Q."/>
            <person name="Liu Y."/>
        </authorList>
    </citation>
    <scope>NUCLEOTIDE SEQUENCE</scope>
    <source>
        <strain evidence="9">L72</strain>
    </source>
</reference>
<protein>
    <recommendedName>
        <fullName evidence="7">Endolytic murein transglycosylase</fullName>
        <ecNumber evidence="7">4.2.2.29</ecNumber>
    </recommendedName>
    <alternativeName>
        <fullName evidence="7">Peptidoglycan lytic transglycosylase</fullName>
    </alternativeName>
    <alternativeName>
        <fullName evidence="7">Peptidoglycan polymerization terminase</fullName>
    </alternativeName>
</protein>
<dbReference type="Proteomes" id="UP000773614">
    <property type="component" value="Unassembled WGS sequence"/>
</dbReference>
<dbReference type="RefSeq" id="WP_161140759.1">
    <property type="nucleotide sequence ID" value="NZ_SPKJ01000037.1"/>
</dbReference>
<evidence type="ECO:0000256" key="5">
    <source>
        <dbReference type="ARBA" id="ARBA00023239"/>
    </source>
</evidence>
<dbReference type="GO" id="GO:0009252">
    <property type="term" value="P:peptidoglycan biosynthetic process"/>
    <property type="evidence" value="ECO:0007669"/>
    <property type="project" value="UniProtKB-UniRule"/>
</dbReference>
<evidence type="ECO:0000256" key="7">
    <source>
        <dbReference type="HAMAP-Rule" id="MF_02065"/>
    </source>
</evidence>
<proteinExistence type="inferred from homology"/>
<evidence type="ECO:0000256" key="3">
    <source>
        <dbReference type="ARBA" id="ARBA00022989"/>
    </source>
</evidence>
<dbReference type="EMBL" id="SPKJ01000037">
    <property type="protein sequence ID" value="MYZ48410.1"/>
    <property type="molecule type" value="Genomic_DNA"/>
</dbReference>
<keyword evidence="6 7" id="KW-0961">Cell wall biogenesis/degradation</keyword>
<dbReference type="OrthoDB" id="9814591at2"/>
<accession>A0A964WU24</accession>
<evidence type="ECO:0000313" key="10">
    <source>
        <dbReference type="Proteomes" id="UP000773614"/>
    </source>
</evidence>
<dbReference type="AlphaFoldDB" id="A0A964WU24"/>
<comment type="catalytic activity">
    <reaction evidence="7">
        <text>a peptidoglycan chain = a peptidoglycan chain with N-acetyl-1,6-anhydromuramyl-[peptide] at the reducing end + a peptidoglycan chain with N-acetylglucosamine at the non-reducing end.</text>
        <dbReference type="EC" id="4.2.2.29"/>
    </reaction>
</comment>
<dbReference type="EC" id="4.2.2.29" evidence="7"/>
<comment type="function">
    <text evidence="7">Functions as a peptidoglycan terminase that cleaves nascent peptidoglycan strands endolytically to terminate their elongation.</text>
</comment>
<comment type="subcellular location">
    <subcellularLocation>
        <location evidence="7">Cell inner membrane</location>
        <topology evidence="7">Single-pass membrane protein</topology>
    </subcellularLocation>
</comment>
<comment type="similarity">
    <text evidence="7">Belongs to the transglycosylase MltG family.</text>
</comment>
<gene>
    <name evidence="7 9" type="primary">mltG</name>
    <name evidence="9" type="ORF">E4O86_11895</name>
</gene>
<dbReference type="CDD" id="cd08010">
    <property type="entry name" value="MltG_like"/>
    <property type="match status" value="1"/>
</dbReference>
<keyword evidence="3 7" id="KW-1133">Transmembrane helix</keyword>
<evidence type="ECO:0000256" key="6">
    <source>
        <dbReference type="ARBA" id="ARBA00023316"/>
    </source>
</evidence>
<dbReference type="Gene3D" id="3.30.1490.480">
    <property type="entry name" value="Endolytic murein transglycosylase"/>
    <property type="match status" value="1"/>
</dbReference>
<evidence type="ECO:0000256" key="8">
    <source>
        <dbReference type="SAM" id="MobiDB-lite"/>
    </source>
</evidence>
<dbReference type="GO" id="GO:0008932">
    <property type="term" value="F:lytic endotransglycosylase activity"/>
    <property type="evidence" value="ECO:0007669"/>
    <property type="project" value="UniProtKB-UniRule"/>
</dbReference>
<dbReference type="NCBIfam" id="TIGR00247">
    <property type="entry name" value="endolytic transglycosylase MltG"/>
    <property type="match status" value="1"/>
</dbReference>
<comment type="caution">
    <text evidence="9">The sequence shown here is derived from an EMBL/GenBank/DDBJ whole genome shotgun (WGS) entry which is preliminary data.</text>
</comment>
<feature type="region of interest" description="Disordered" evidence="8">
    <location>
        <begin position="1"/>
        <end position="54"/>
    </location>
</feature>
<name>A0A964WU24_9HYPH</name>
<dbReference type="Gene3D" id="3.30.160.60">
    <property type="entry name" value="Classic Zinc Finger"/>
    <property type="match status" value="1"/>
</dbReference>
<evidence type="ECO:0000256" key="2">
    <source>
        <dbReference type="ARBA" id="ARBA00022692"/>
    </source>
</evidence>
<evidence type="ECO:0000256" key="4">
    <source>
        <dbReference type="ARBA" id="ARBA00023136"/>
    </source>
</evidence>
<organism evidence="9 10">
    <name type="scientific">Propylenella binzhouense</name>
    <dbReference type="NCBI Taxonomy" id="2555902"/>
    <lineage>
        <taxon>Bacteria</taxon>
        <taxon>Pseudomonadati</taxon>
        <taxon>Pseudomonadota</taxon>
        <taxon>Alphaproteobacteria</taxon>
        <taxon>Hyphomicrobiales</taxon>
        <taxon>Propylenellaceae</taxon>
        <taxon>Propylenella</taxon>
    </lineage>
</organism>
<keyword evidence="10" id="KW-1185">Reference proteome</keyword>
<feature type="site" description="Important for catalytic activity" evidence="7">
    <location>
        <position position="262"/>
    </location>
</feature>
<keyword evidence="7" id="KW-0997">Cell inner membrane</keyword>
<evidence type="ECO:0000313" key="9">
    <source>
        <dbReference type="EMBL" id="MYZ48410.1"/>
    </source>
</evidence>
<keyword evidence="1 7" id="KW-1003">Cell membrane</keyword>
<keyword evidence="2 7" id="KW-0812">Transmembrane</keyword>
<keyword evidence="5 7" id="KW-0456">Lyase</keyword>
<dbReference type="GO" id="GO:0071555">
    <property type="term" value="P:cell wall organization"/>
    <property type="evidence" value="ECO:0007669"/>
    <property type="project" value="UniProtKB-KW"/>
</dbReference>
<dbReference type="InterPro" id="IPR003770">
    <property type="entry name" value="MLTG-like"/>
</dbReference>
<dbReference type="GO" id="GO:0005886">
    <property type="term" value="C:plasma membrane"/>
    <property type="evidence" value="ECO:0007669"/>
    <property type="project" value="UniProtKB-SubCell"/>
</dbReference>
<dbReference type="HAMAP" id="MF_02065">
    <property type="entry name" value="MltG"/>
    <property type="match status" value="1"/>
</dbReference>
<feature type="transmembrane region" description="Helical" evidence="7">
    <location>
        <begin position="60"/>
        <end position="84"/>
    </location>
</feature>
<sequence>MSEDSDREDGAGIPGGGEQPSAPAPEAPRRRISPKSPRQAIQPERAPPMPARSKRARHPLVVVLNFFLMAFVVVVLGVGAALYFGKSRFVAPGPLAETTNVLVARGADLPSIAQLLKRQNVIDSELLFSAAVRAYKQEGRLKAGEYEFKPGVSMREVMDTLVSGRSILHSFTVAEGLTSLQVVDRLRANDILVGDIDEVPPEGSLLPETYKFTRGTTRQELLNRMKRDHEKAAKEIWARRSPDLPIDNFRDFITLASIVEKETGRADERPRVAAVFINRLKKNMRLQSDPTIIYGLFGGKGKPADRPILKSDLTRETPYNTYTVAGLPPTPIANPGREAMEAVANPSRTDELYFVADGTGGHVFASSLDEHNRNVARWRKIEEARQAAIEAAGGKAAPVDQIAVDGVGDQPGVPAAKPD</sequence>
<dbReference type="PANTHER" id="PTHR30518:SF2">
    <property type="entry name" value="ENDOLYTIC MUREIN TRANSGLYCOSYLASE"/>
    <property type="match status" value="1"/>
</dbReference>